<evidence type="ECO:0000256" key="1">
    <source>
        <dbReference type="SAM" id="MobiDB-lite"/>
    </source>
</evidence>
<evidence type="ECO:0000313" key="2">
    <source>
        <dbReference type="EMBL" id="KAK7050415.1"/>
    </source>
</evidence>
<dbReference type="EMBL" id="JAWWNJ010000008">
    <property type="protein sequence ID" value="KAK7050415.1"/>
    <property type="molecule type" value="Genomic_DNA"/>
</dbReference>
<evidence type="ECO:0000313" key="3">
    <source>
        <dbReference type="Proteomes" id="UP001362999"/>
    </source>
</evidence>
<name>A0AAW0DFV2_9AGAR</name>
<feature type="region of interest" description="Disordered" evidence="1">
    <location>
        <begin position="279"/>
        <end position="303"/>
    </location>
</feature>
<comment type="caution">
    <text evidence="2">The sequence shown here is derived from an EMBL/GenBank/DDBJ whole genome shotgun (WGS) entry which is preliminary data.</text>
</comment>
<sequence length="303" mass="34070">MFPTCSREIATKKLLPSSSCHAEFRRRSISKQAAGMRRSSITRGHEKPGWAQARRKLQRVLPSQATLTPWDSANRGQERPSNLVSYFQLILRYRELRPTSNPFDFRNRARNLPREYKIPQGFNAPQHIQTAGPQDLNIKTLQNLKSPLKTRAQDLSGRLLKVQGLKPLFKTPRVKARLKASNRKTSTRRLKTSNQLVDAFSISKPQVALQDSARQSFNPKASSNRAARLARQALNLKASSSTPPRTGDALQDWARQDLKSRPKSARQGLNLNASSHVSKFDGASGFQPQDSDLKPHFKMGVKA</sequence>
<protein>
    <recommendedName>
        <fullName evidence="4">Testicular haploid expressed protein</fullName>
    </recommendedName>
</protein>
<feature type="region of interest" description="Disordered" evidence="1">
    <location>
        <begin position="31"/>
        <end position="51"/>
    </location>
</feature>
<organism evidence="2 3">
    <name type="scientific">Favolaschia claudopus</name>
    <dbReference type="NCBI Taxonomy" id="2862362"/>
    <lineage>
        <taxon>Eukaryota</taxon>
        <taxon>Fungi</taxon>
        <taxon>Dikarya</taxon>
        <taxon>Basidiomycota</taxon>
        <taxon>Agaricomycotina</taxon>
        <taxon>Agaricomycetes</taxon>
        <taxon>Agaricomycetidae</taxon>
        <taxon>Agaricales</taxon>
        <taxon>Marasmiineae</taxon>
        <taxon>Mycenaceae</taxon>
        <taxon>Favolaschia</taxon>
    </lineage>
</organism>
<dbReference type="Proteomes" id="UP001362999">
    <property type="component" value="Unassembled WGS sequence"/>
</dbReference>
<proteinExistence type="predicted"/>
<gene>
    <name evidence="2" type="ORF">R3P38DRAFT_3344899</name>
</gene>
<reference evidence="2 3" key="1">
    <citation type="journal article" date="2024" name="J Genomics">
        <title>Draft genome sequencing and assembly of Favolaschia claudopus CIRM-BRFM 2984 isolated from oak limbs.</title>
        <authorList>
            <person name="Navarro D."/>
            <person name="Drula E."/>
            <person name="Chaduli D."/>
            <person name="Cazenave R."/>
            <person name="Ahrendt S."/>
            <person name="Wang J."/>
            <person name="Lipzen A."/>
            <person name="Daum C."/>
            <person name="Barry K."/>
            <person name="Grigoriev I.V."/>
            <person name="Favel A."/>
            <person name="Rosso M.N."/>
            <person name="Martin F."/>
        </authorList>
    </citation>
    <scope>NUCLEOTIDE SEQUENCE [LARGE SCALE GENOMIC DNA]</scope>
    <source>
        <strain evidence="2 3">CIRM-BRFM 2984</strain>
    </source>
</reference>
<keyword evidence="3" id="KW-1185">Reference proteome</keyword>
<dbReference type="AlphaFoldDB" id="A0AAW0DFV2"/>
<evidence type="ECO:0008006" key="4">
    <source>
        <dbReference type="Google" id="ProtNLM"/>
    </source>
</evidence>
<accession>A0AAW0DFV2</accession>